<organism evidence="1 2">
    <name type="scientific">Staphylococcus gallinarum</name>
    <dbReference type="NCBI Taxonomy" id="1293"/>
    <lineage>
        <taxon>Bacteria</taxon>
        <taxon>Bacillati</taxon>
        <taxon>Bacillota</taxon>
        <taxon>Bacilli</taxon>
        <taxon>Bacillales</taxon>
        <taxon>Staphylococcaceae</taxon>
        <taxon>Staphylococcus</taxon>
    </lineage>
</organism>
<gene>
    <name evidence="1" type="ORF">NCTC12195_00362</name>
</gene>
<evidence type="ECO:0000313" key="1">
    <source>
        <dbReference type="EMBL" id="SUM30959.1"/>
    </source>
</evidence>
<reference evidence="1 2" key="1">
    <citation type="submission" date="2018-06" db="EMBL/GenBank/DDBJ databases">
        <authorList>
            <consortium name="Pathogen Informatics"/>
            <person name="Doyle S."/>
        </authorList>
    </citation>
    <scope>NUCLEOTIDE SEQUENCE [LARGE SCALE GENOMIC DNA]</scope>
    <source>
        <strain evidence="1 2">NCTC12195</strain>
    </source>
</reference>
<name>A0A380FBH9_STAGA</name>
<accession>A0A380FBH9</accession>
<evidence type="ECO:0000313" key="2">
    <source>
        <dbReference type="Proteomes" id="UP000255277"/>
    </source>
</evidence>
<dbReference type="Proteomes" id="UP000255277">
    <property type="component" value="Unassembled WGS sequence"/>
</dbReference>
<dbReference type="EMBL" id="UHDK01000001">
    <property type="protein sequence ID" value="SUM30959.1"/>
    <property type="molecule type" value="Genomic_DNA"/>
</dbReference>
<sequence>MNVYFKRYSSDQFVAYLNQRILKEIEDANFSILGQLREKSVGYRAQLTLSIGVGEGSENLIDLGELSQSGLDLALGRGGDQVAIKNMNGNVRFYGGKTDPMEKRTRVRARVISHALKDILMEGDKVIYHGSYTT</sequence>
<dbReference type="Pfam" id="PF24898">
    <property type="entry name" value="GGDEF_GdpP"/>
    <property type="match status" value="1"/>
</dbReference>
<proteinExistence type="predicted"/>
<dbReference type="AlphaFoldDB" id="A0A380FBH9"/>
<protein>
    <submittedName>
        <fullName evidence="1">DHH family protein</fullName>
    </submittedName>
</protein>